<reference evidence="6" key="1">
    <citation type="submission" date="2016-12" db="EMBL/GenBank/DDBJ databases">
        <title>Complete Genome Sequence of Beggiatoa leptomitiformis D-401.</title>
        <authorList>
            <person name="Fomenkov A."/>
            <person name="Vincze T."/>
            <person name="Grabovich M."/>
            <person name="Anton B.P."/>
            <person name="Dubinina G."/>
            <person name="Orlova M."/>
            <person name="Belousova E."/>
            <person name="Roberts R.J."/>
        </authorList>
    </citation>
    <scope>NUCLEOTIDE SEQUENCE [LARGE SCALE GENOMIC DNA]</scope>
    <source>
        <strain evidence="6">D-401</strain>
    </source>
</reference>
<protein>
    <submittedName>
        <fullName evidence="5">DUF697 domain-containing protein</fullName>
    </submittedName>
</protein>
<dbReference type="Pfam" id="PF05128">
    <property type="entry name" value="DUF697"/>
    <property type="match status" value="1"/>
</dbReference>
<evidence type="ECO:0000256" key="3">
    <source>
        <dbReference type="ARBA" id="ARBA00022989"/>
    </source>
</evidence>
<evidence type="ECO:0000256" key="1">
    <source>
        <dbReference type="ARBA" id="ARBA00004141"/>
    </source>
</evidence>
<dbReference type="STRING" id="288004.AL038_02850"/>
<dbReference type="EMBL" id="CP018889">
    <property type="protein sequence ID" value="AUI67802.2"/>
    <property type="molecule type" value="Genomic_DNA"/>
</dbReference>
<organism evidence="5 6">
    <name type="scientific">Beggiatoa leptomitoformis</name>
    <dbReference type="NCBI Taxonomy" id="288004"/>
    <lineage>
        <taxon>Bacteria</taxon>
        <taxon>Pseudomonadati</taxon>
        <taxon>Pseudomonadota</taxon>
        <taxon>Gammaproteobacteria</taxon>
        <taxon>Thiotrichales</taxon>
        <taxon>Thiotrichaceae</taxon>
        <taxon>Beggiatoa</taxon>
    </lineage>
</organism>
<evidence type="ECO:0000313" key="5">
    <source>
        <dbReference type="EMBL" id="AUI67802.2"/>
    </source>
</evidence>
<evidence type="ECO:0000313" key="6">
    <source>
        <dbReference type="Proteomes" id="UP000234271"/>
    </source>
</evidence>
<evidence type="ECO:0000256" key="2">
    <source>
        <dbReference type="ARBA" id="ARBA00022692"/>
    </source>
</evidence>
<dbReference type="AlphaFoldDB" id="A0A2N9YBJ0"/>
<keyword evidence="4" id="KW-0472">Membrane</keyword>
<evidence type="ECO:0000256" key="4">
    <source>
        <dbReference type="ARBA" id="ARBA00023136"/>
    </source>
</evidence>
<keyword evidence="6" id="KW-1185">Reference proteome</keyword>
<accession>A0A2N9YBJ0</accession>
<gene>
    <name evidence="5" type="ORF">BLE401_03200</name>
</gene>
<comment type="subcellular location">
    <subcellularLocation>
        <location evidence="1">Membrane</location>
        <topology evidence="1">Multi-pass membrane protein</topology>
    </subcellularLocation>
</comment>
<keyword evidence="3" id="KW-1133">Transmembrane helix</keyword>
<proteinExistence type="predicted"/>
<sequence length="199" mass="21414">MNWLKTFMRRRSSPLSYDINSISGEKQMTSTATQEEVIVAPSTVLEKTEQANLLVRNYALGSAVVGIVPLPLVDIAGITAVQLKMLHGLAGIYEVEFTQEIARSAVSSLLGGLTSVYLAPSIALSVAKFIPIVGQGLAYATLPVLSGAATYAIGKVFIQHFEAGGTFLTFDPAKVRDYFAQQFQEGKLVASKQKKQDTV</sequence>
<dbReference type="Proteomes" id="UP000234271">
    <property type="component" value="Chromosome"/>
</dbReference>
<dbReference type="GO" id="GO:0016020">
    <property type="term" value="C:membrane"/>
    <property type="evidence" value="ECO:0007669"/>
    <property type="project" value="UniProtKB-SubCell"/>
</dbReference>
<name>A0A2N9YBJ0_9GAMM</name>
<dbReference type="InterPro" id="IPR021147">
    <property type="entry name" value="DUF697"/>
</dbReference>
<keyword evidence="2" id="KW-0812">Transmembrane</keyword>